<protein>
    <submittedName>
        <fullName evidence="2">Coiled-coil domain containing 137</fullName>
    </submittedName>
</protein>
<dbReference type="GeneTree" id="ENSGT00390000004169"/>
<organism evidence="2 3">
    <name type="scientific">Leptobrachium leishanense</name>
    <name type="common">Leishan spiny toad</name>
    <dbReference type="NCBI Taxonomy" id="445787"/>
    <lineage>
        <taxon>Eukaryota</taxon>
        <taxon>Metazoa</taxon>
        <taxon>Chordata</taxon>
        <taxon>Craniata</taxon>
        <taxon>Vertebrata</taxon>
        <taxon>Euteleostomi</taxon>
        <taxon>Amphibia</taxon>
        <taxon>Batrachia</taxon>
        <taxon>Anura</taxon>
        <taxon>Pelobatoidea</taxon>
        <taxon>Megophryidae</taxon>
        <taxon>Leptobrachium</taxon>
    </lineage>
</organism>
<name>A0A8C5R620_9ANUR</name>
<dbReference type="PANTHER" id="PTHR21838">
    <property type="entry name" value="COILED-COIL DOMAIN-CONTAINING PROTEIN 137"/>
    <property type="match status" value="1"/>
</dbReference>
<dbReference type="Ensembl" id="ENSLLET00000050056.1">
    <property type="protein sequence ID" value="ENSLLEP00000048170.1"/>
    <property type="gene ID" value="ENSLLEG00000030398.1"/>
</dbReference>
<evidence type="ECO:0000313" key="3">
    <source>
        <dbReference type="Proteomes" id="UP000694569"/>
    </source>
</evidence>
<evidence type="ECO:0000256" key="1">
    <source>
        <dbReference type="SAM" id="MobiDB-lite"/>
    </source>
</evidence>
<feature type="region of interest" description="Disordered" evidence="1">
    <location>
        <begin position="49"/>
        <end position="68"/>
    </location>
</feature>
<dbReference type="GO" id="GO:0005634">
    <property type="term" value="C:nucleus"/>
    <property type="evidence" value="ECO:0007669"/>
    <property type="project" value="TreeGrafter"/>
</dbReference>
<feature type="region of interest" description="Disordered" evidence="1">
    <location>
        <begin position="1"/>
        <end position="37"/>
    </location>
</feature>
<dbReference type="OrthoDB" id="5876637at2759"/>
<proteinExistence type="predicted"/>
<gene>
    <name evidence="2" type="primary">CCDC137</name>
</gene>
<reference evidence="2" key="2">
    <citation type="submission" date="2025-09" db="UniProtKB">
        <authorList>
            <consortium name="Ensembl"/>
        </authorList>
    </citation>
    <scope>IDENTIFICATION</scope>
</reference>
<feature type="region of interest" description="Disordered" evidence="1">
    <location>
        <begin position="112"/>
        <end position="170"/>
    </location>
</feature>
<evidence type="ECO:0000313" key="2">
    <source>
        <dbReference type="Ensembl" id="ENSLLEP00000048170.1"/>
    </source>
</evidence>
<dbReference type="InterPro" id="IPR026680">
    <property type="entry name" value="CCDC137"/>
</dbReference>
<keyword evidence="3" id="KW-1185">Reference proteome</keyword>
<reference evidence="2" key="1">
    <citation type="submission" date="2025-08" db="UniProtKB">
        <authorList>
            <consortium name="Ensembl"/>
        </authorList>
    </citation>
    <scope>IDENTIFICATION</scope>
</reference>
<sequence length="261" mass="30403">MGKNRIKKAVDPSPRPDQQRGNAKKKTNSAPKDLDMQEIPFKLREIMRSRAEMNKPKHKKKKKKKVIGSYLPLNDEIRTTIPIPKFKKNKRESVGAYLERMDRAVKHVMFLSKNQPDLQPEEEVTEEAKVKESPESSAPQEKPQKKDHFYRRKEDKAMKKKEEKEASRLEKDLFKDKVEFGEVAMEPPQITAKPRKSSANTKPGQKSLLLKKMFENGGASSKPSTISMARKRVIEEERERVIEAYRQMKKRKQQQDAKTDF</sequence>
<dbReference type="AlphaFoldDB" id="A0A8C5R620"/>
<dbReference type="Proteomes" id="UP000694569">
    <property type="component" value="Unplaced"/>
</dbReference>
<accession>A0A8C5R620</accession>
<feature type="compositionally biased region" description="Basic and acidic residues" evidence="1">
    <location>
        <begin position="142"/>
        <end position="170"/>
    </location>
</feature>
<feature type="compositionally biased region" description="Basic residues" evidence="1">
    <location>
        <begin position="56"/>
        <end position="66"/>
    </location>
</feature>
<dbReference type="PANTHER" id="PTHR21838:SF2">
    <property type="entry name" value="COILED-COIL DOMAIN-CONTAINING PROTEIN 137"/>
    <property type="match status" value="1"/>
</dbReference>